<sequence length="428" mass="48044">ETDSTFKITQSPDSSNQSATSNEETSSETPFEEEVNNETDEVTVIEDIVPSHTGNNKETPGSLFKSLENIEKGDKQSDSEASSPESSESWDESDDNITSKPKDNVANLLGSMDIKTNDKPSKSEHLNKSSTTVGNTKNSSHSATTQENVDLKNESLTPPPPLEFLMYDGILGPVKSESNMVSKKIIDVYNETCGYLIIMKNNVKRLSKFIDDHDRTIEGSDDKKSLETPELWRLSSTADIYPIINQVKPTLSSILESSHDLDSSLTKLTARAEESQVQRVKIDKLLSQLSLFVNESNSLALTRRPLDFQNESLQTSLRQKLRKVKDLENELISKMMPFKARSRADENILKNLEKVIFQINESAYDHLKEINSLSVELCDLKLHNESDSEVPKHNSNPQRNLTSVKWILSKELKANDNSSPRLVSLKRK</sequence>
<dbReference type="GeneID" id="26842207"/>
<accession>A0A0V1PSJ2</accession>
<feature type="compositionally biased region" description="Polar residues" evidence="1">
    <location>
        <begin position="1"/>
        <end position="13"/>
    </location>
</feature>
<dbReference type="EMBL" id="LMYN01000179">
    <property type="protein sequence ID" value="KRZ99051.1"/>
    <property type="molecule type" value="Genomic_DNA"/>
</dbReference>
<feature type="compositionally biased region" description="Basic and acidic residues" evidence="1">
    <location>
        <begin position="115"/>
        <end position="127"/>
    </location>
</feature>
<feature type="compositionally biased region" description="Basic and acidic residues" evidence="1">
    <location>
        <begin position="68"/>
        <end position="78"/>
    </location>
</feature>
<feature type="compositionally biased region" description="Acidic residues" evidence="1">
    <location>
        <begin position="30"/>
        <end position="44"/>
    </location>
</feature>
<organism evidence="2 3">
    <name type="scientific">Debaryomyces fabryi</name>
    <dbReference type="NCBI Taxonomy" id="58627"/>
    <lineage>
        <taxon>Eukaryota</taxon>
        <taxon>Fungi</taxon>
        <taxon>Dikarya</taxon>
        <taxon>Ascomycota</taxon>
        <taxon>Saccharomycotina</taxon>
        <taxon>Pichiomycetes</taxon>
        <taxon>Debaryomycetaceae</taxon>
        <taxon>Debaryomyces</taxon>
    </lineage>
</organism>
<evidence type="ECO:0000313" key="2">
    <source>
        <dbReference type="EMBL" id="KRZ99051.1"/>
    </source>
</evidence>
<evidence type="ECO:0000256" key="1">
    <source>
        <dbReference type="SAM" id="MobiDB-lite"/>
    </source>
</evidence>
<protein>
    <submittedName>
        <fullName evidence="2">Uncharacterized protein</fullName>
    </submittedName>
</protein>
<feature type="non-terminal residue" evidence="2">
    <location>
        <position position="1"/>
    </location>
</feature>
<proteinExistence type="predicted"/>
<keyword evidence="3" id="KW-1185">Reference proteome</keyword>
<gene>
    <name evidence="2" type="ORF">AC631_05198</name>
</gene>
<feature type="compositionally biased region" description="Polar residues" evidence="1">
    <location>
        <begin position="128"/>
        <end position="148"/>
    </location>
</feature>
<comment type="caution">
    <text evidence="2">The sequence shown here is derived from an EMBL/GenBank/DDBJ whole genome shotgun (WGS) entry which is preliminary data.</text>
</comment>
<dbReference type="Proteomes" id="UP000054251">
    <property type="component" value="Unassembled WGS sequence"/>
</dbReference>
<evidence type="ECO:0000313" key="3">
    <source>
        <dbReference type="Proteomes" id="UP000054251"/>
    </source>
</evidence>
<dbReference type="RefSeq" id="XP_015465154.1">
    <property type="nucleotide sequence ID" value="XM_015614027.1"/>
</dbReference>
<reference evidence="2 3" key="1">
    <citation type="submission" date="2015-11" db="EMBL/GenBank/DDBJ databases">
        <title>The genome of Debaryomyces fabryi.</title>
        <authorList>
            <person name="Tafer H."/>
            <person name="Lopandic K."/>
        </authorList>
    </citation>
    <scope>NUCLEOTIDE SEQUENCE [LARGE SCALE GENOMIC DNA]</scope>
    <source>
        <strain evidence="2 3">CBS 789</strain>
    </source>
</reference>
<feature type="compositionally biased region" description="Low complexity" evidence="1">
    <location>
        <begin position="14"/>
        <end position="29"/>
    </location>
</feature>
<feature type="region of interest" description="Disordered" evidence="1">
    <location>
        <begin position="1"/>
        <end position="157"/>
    </location>
</feature>
<dbReference type="OrthoDB" id="4026587at2759"/>
<dbReference type="AlphaFoldDB" id="A0A0V1PSJ2"/>
<name>A0A0V1PSJ2_9ASCO</name>